<name>A0A7S2THQ3_9EUKA</name>
<evidence type="ECO:0000259" key="6">
    <source>
        <dbReference type="PROSITE" id="PS50056"/>
    </source>
</evidence>
<dbReference type="InterPro" id="IPR020422">
    <property type="entry name" value="TYR_PHOSPHATASE_DUAL_dom"/>
</dbReference>
<dbReference type="CDD" id="cd14498">
    <property type="entry name" value="DSP"/>
    <property type="match status" value="1"/>
</dbReference>
<keyword evidence="4" id="KW-0904">Protein phosphatase</keyword>
<evidence type="ECO:0000256" key="1">
    <source>
        <dbReference type="ARBA" id="ARBA00008601"/>
    </source>
</evidence>
<dbReference type="InterPro" id="IPR000340">
    <property type="entry name" value="Dual-sp_phosphatase_cat-dom"/>
</dbReference>
<dbReference type="InterPro" id="IPR029021">
    <property type="entry name" value="Prot-tyrosine_phosphatase-like"/>
</dbReference>
<accession>A0A7S2THQ3</accession>
<dbReference type="PROSITE" id="PS50054">
    <property type="entry name" value="TYR_PHOSPHATASE_DUAL"/>
    <property type="match status" value="1"/>
</dbReference>
<dbReference type="GO" id="GO:0005737">
    <property type="term" value="C:cytoplasm"/>
    <property type="evidence" value="ECO:0007669"/>
    <property type="project" value="TreeGrafter"/>
</dbReference>
<protein>
    <recommendedName>
        <fullName evidence="2">protein-tyrosine-phosphatase</fullName>
        <ecNumber evidence="2">3.1.3.48</ecNumber>
    </recommendedName>
</protein>
<sequence length="438" mass="48106">MAAQGVPLPTGIPMPTGVPMTNAADFIVSNMMTPDIPDEKTLTAINVKSFLEQINLGQYWEILHRNGCDFVADLAISKPSLLVSVAGMDAGDAERTIQASRQILPPEIYAETSNPADGGETGNGEMTQILPNLYIGTIDAAAKVILGIGEYADLKITHVLDTSDDIHTYSPDPVYHKAKVMKLNLCDYGSTELYKDGWKILTGALNFIKEALSLKDGKILVSCVAGVSRSATIIIAWLMQSRRLTLENALLEVRAKRSKIFPEAYLWQLAMFESKLREIGHLPQSAVPTPLTDADDYLINEVRKHTAIFSKFSQNGEGSSGSNEQAEIQKHLAAARANANLQPGETQAEHEAKKRLNFKNVLANPSCRFCASQGKPNLAKRKKILNVENCYCHLKSVDVIHCEGCQSMYLSPDGGYRRADLDANKQMVYMMDKFVVAE</sequence>
<dbReference type="PROSITE" id="PS50056">
    <property type="entry name" value="TYR_PHOSPHATASE_2"/>
    <property type="match status" value="1"/>
</dbReference>
<organism evidence="7">
    <name type="scientific">Lotharella oceanica</name>
    <dbReference type="NCBI Taxonomy" id="641309"/>
    <lineage>
        <taxon>Eukaryota</taxon>
        <taxon>Sar</taxon>
        <taxon>Rhizaria</taxon>
        <taxon>Cercozoa</taxon>
        <taxon>Chlorarachniophyceae</taxon>
        <taxon>Lotharella</taxon>
    </lineage>
</organism>
<reference evidence="7" key="1">
    <citation type="submission" date="2021-01" db="EMBL/GenBank/DDBJ databases">
        <authorList>
            <person name="Corre E."/>
            <person name="Pelletier E."/>
            <person name="Niang G."/>
            <person name="Scheremetjew M."/>
            <person name="Finn R."/>
            <person name="Kale V."/>
            <person name="Holt S."/>
            <person name="Cochrane G."/>
            <person name="Meng A."/>
            <person name="Brown T."/>
            <person name="Cohen L."/>
        </authorList>
    </citation>
    <scope>NUCLEOTIDE SEQUENCE</scope>
    <source>
        <strain evidence="7">CCMP622</strain>
    </source>
</reference>
<dbReference type="PANTHER" id="PTHR10159">
    <property type="entry name" value="DUAL SPECIFICITY PROTEIN PHOSPHATASE"/>
    <property type="match status" value="1"/>
</dbReference>
<dbReference type="EC" id="3.1.3.48" evidence="2"/>
<evidence type="ECO:0000259" key="5">
    <source>
        <dbReference type="PROSITE" id="PS50054"/>
    </source>
</evidence>
<gene>
    <name evidence="7" type="ORF">LSP00402_LOCUS3026</name>
</gene>
<dbReference type="GO" id="GO:0043409">
    <property type="term" value="P:negative regulation of MAPK cascade"/>
    <property type="evidence" value="ECO:0007669"/>
    <property type="project" value="TreeGrafter"/>
</dbReference>
<feature type="domain" description="Tyrosine specific protein phosphatases" evidence="6">
    <location>
        <begin position="205"/>
        <end position="268"/>
    </location>
</feature>
<dbReference type="GO" id="GO:0017017">
    <property type="term" value="F:MAP kinase tyrosine/serine/threonine phosphatase activity"/>
    <property type="evidence" value="ECO:0007669"/>
    <property type="project" value="TreeGrafter"/>
</dbReference>
<evidence type="ECO:0000256" key="4">
    <source>
        <dbReference type="ARBA" id="ARBA00022912"/>
    </source>
</evidence>
<dbReference type="PANTHER" id="PTHR10159:SF519">
    <property type="entry name" value="DUAL SPECIFICITY PROTEIN PHOSPHATASE MPK3"/>
    <property type="match status" value="1"/>
</dbReference>
<evidence type="ECO:0000313" key="7">
    <source>
        <dbReference type="EMBL" id="CAD9750088.1"/>
    </source>
</evidence>
<feature type="domain" description="Tyrosine-protein phosphatase" evidence="5">
    <location>
        <begin position="125"/>
        <end position="281"/>
    </location>
</feature>
<dbReference type="SMART" id="SM00195">
    <property type="entry name" value="DSPc"/>
    <property type="match status" value="1"/>
</dbReference>
<dbReference type="EMBL" id="HBHP01004887">
    <property type="protein sequence ID" value="CAD9750088.1"/>
    <property type="molecule type" value="Transcribed_RNA"/>
</dbReference>
<dbReference type="Gene3D" id="3.90.190.10">
    <property type="entry name" value="Protein tyrosine phosphatase superfamily"/>
    <property type="match status" value="1"/>
</dbReference>
<keyword evidence="3" id="KW-0378">Hydrolase</keyword>
<dbReference type="GO" id="GO:0033550">
    <property type="term" value="F:MAP kinase tyrosine phosphatase activity"/>
    <property type="evidence" value="ECO:0007669"/>
    <property type="project" value="TreeGrafter"/>
</dbReference>
<dbReference type="Pfam" id="PF00782">
    <property type="entry name" value="DSPc"/>
    <property type="match status" value="1"/>
</dbReference>
<dbReference type="AlphaFoldDB" id="A0A7S2THQ3"/>
<evidence type="ECO:0000256" key="3">
    <source>
        <dbReference type="ARBA" id="ARBA00022801"/>
    </source>
</evidence>
<dbReference type="InterPro" id="IPR000387">
    <property type="entry name" value="Tyr_Pase_dom"/>
</dbReference>
<proteinExistence type="inferred from homology"/>
<comment type="similarity">
    <text evidence="1">Belongs to the protein-tyrosine phosphatase family. Non-receptor class dual specificity subfamily.</text>
</comment>
<evidence type="ECO:0000256" key="2">
    <source>
        <dbReference type="ARBA" id="ARBA00013064"/>
    </source>
</evidence>
<dbReference type="GO" id="GO:0008330">
    <property type="term" value="F:protein tyrosine/threonine phosphatase activity"/>
    <property type="evidence" value="ECO:0007669"/>
    <property type="project" value="TreeGrafter"/>
</dbReference>
<dbReference type="SUPFAM" id="SSF52799">
    <property type="entry name" value="(Phosphotyrosine protein) phosphatases II"/>
    <property type="match status" value="1"/>
</dbReference>